<evidence type="ECO:0008006" key="3">
    <source>
        <dbReference type="Google" id="ProtNLM"/>
    </source>
</evidence>
<gene>
    <name evidence="1" type="ORF">GCM10009733_008050</name>
</gene>
<dbReference type="EMBL" id="BAAAMU010000003">
    <property type="protein sequence ID" value="GAA1614246.1"/>
    <property type="molecule type" value="Genomic_DNA"/>
</dbReference>
<keyword evidence="2" id="KW-1185">Reference proteome</keyword>
<evidence type="ECO:0000313" key="2">
    <source>
        <dbReference type="Proteomes" id="UP001500064"/>
    </source>
</evidence>
<dbReference type="Proteomes" id="UP001500064">
    <property type="component" value="Unassembled WGS sequence"/>
</dbReference>
<protein>
    <recommendedName>
        <fullName evidence="3">IS1380 family transposase</fullName>
    </recommendedName>
</protein>
<proteinExistence type="predicted"/>
<evidence type="ECO:0000313" key="1">
    <source>
        <dbReference type="EMBL" id="GAA1614246.1"/>
    </source>
</evidence>
<comment type="caution">
    <text evidence="1">The sequence shown here is derived from an EMBL/GenBank/DDBJ whole genome shotgun (WGS) entry which is preliminary data.</text>
</comment>
<reference evidence="2" key="1">
    <citation type="journal article" date="2019" name="Int. J. Syst. Evol. Microbiol.">
        <title>The Global Catalogue of Microorganisms (GCM) 10K type strain sequencing project: providing services to taxonomists for standard genome sequencing and annotation.</title>
        <authorList>
            <consortium name="The Broad Institute Genomics Platform"/>
            <consortium name="The Broad Institute Genome Sequencing Center for Infectious Disease"/>
            <person name="Wu L."/>
            <person name="Ma J."/>
        </authorList>
    </citation>
    <scope>NUCLEOTIDE SEQUENCE [LARGE SCALE GENOMIC DNA]</scope>
    <source>
        <strain evidence="2">JCM 13929</strain>
    </source>
</reference>
<sequence>MKTIASHRTIIASADGTGLLSHAGSLLLLKTLHLTGLDRALSAHLER</sequence>
<name>A0ABP4QQK3_9ACTN</name>
<accession>A0ABP4QQK3</accession>
<organism evidence="1 2">
    <name type="scientific">Nonomuraea maheshkhaliensis</name>
    <dbReference type="NCBI Taxonomy" id="419590"/>
    <lineage>
        <taxon>Bacteria</taxon>
        <taxon>Bacillati</taxon>
        <taxon>Actinomycetota</taxon>
        <taxon>Actinomycetes</taxon>
        <taxon>Streptosporangiales</taxon>
        <taxon>Streptosporangiaceae</taxon>
        <taxon>Nonomuraea</taxon>
    </lineage>
</organism>